<proteinExistence type="predicted"/>
<name>A0AAN7Q740_9MYRT</name>
<keyword evidence="2" id="KW-1185">Reference proteome</keyword>
<accession>A0AAN7Q740</accession>
<reference evidence="1 2" key="1">
    <citation type="journal article" date="2023" name="Hortic Res">
        <title>Pangenome of water caltrop reveals structural variations and asymmetric subgenome divergence after allopolyploidization.</title>
        <authorList>
            <person name="Zhang X."/>
            <person name="Chen Y."/>
            <person name="Wang L."/>
            <person name="Yuan Y."/>
            <person name="Fang M."/>
            <person name="Shi L."/>
            <person name="Lu R."/>
            <person name="Comes H.P."/>
            <person name="Ma Y."/>
            <person name="Chen Y."/>
            <person name="Huang G."/>
            <person name="Zhou Y."/>
            <person name="Zheng Z."/>
            <person name="Qiu Y."/>
        </authorList>
    </citation>
    <scope>NUCLEOTIDE SEQUENCE [LARGE SCALE GENOMIC DNA]</scope>
    <source>
        <tissue evidence="1">Roots</tissue>
    </source>
</reference>
<dbReference type="AlphaFoldDB" id="A0AAN7Q740"/>
<gene>
    <name evidence="1" type="ORF">SAY87_019316</name>
</gene>
<dbReference type="EMBL" id="JAXIOK010000012">
    <property type="protein sequence ID" value="KAK4758015.1"/>
    <property type="molecule type" value="Genomic_DNA"/>
</dbReference>
<dbReference type="Proteomes" id="UP001345219">
    <property type="component" value="Chromosome 15"/>
</dbReference>
<comment type="caution">
    <text evidence="1">The sequence shown here is derived from an EMBL/GenBank/DDBJ whole genome shotgun (WGS) entry which is preliminary data.</text>
</comment>
<protein>
    <recommendedName>
        <fullName evidence="3">OTU domain-containing protein</fullName>
    </recommendedName>
</protein>
<sequence length="196" mass="21889">MSAYHPDDVCWGIHLLDDCSITNAEELSPIAFHVPPEESTFGIDNSNASVLAEDWVTPSKIFSNSQTDAEENDPEMGGIPNSKEEAGDVMGTHLFCSGSEKISHFEDDVIDKLHIVDELGLDGEVGKRLNQMHGTKVDREIPLDDEEVSDHQRLLNRLGLYGLVENRIQGDGNCQVGFIMVLKTLFLFHIHHMIEY</sequence>
<evidence type="ECO:0008006" key="3">
    <source>
        <dbReference type="Google" id="ProtNLM"/>
    </source>
</evidence>
<organism evidence="1 2">
    <name type="scientific">Trapa incisa</name>
    <dbReference type="NCBI Taxonomy" id="236973"/>
    <lineage>
        <taxon>Eukaryota</taxon>
        <taxon>Viridiplantae</taxon>
        <taxon>Streptophyta</taxon>
        <taxon>Embryophyta</taxon>
        <taxon>Tracheophyta</taxon>
        <taxon>Spermatophyta</taxon>
        <taxon>Magnoliopsida</taxon>
        <taxon>eudicotyledons</taxon>
        <taxon>Gunneridae</taxon>
        <taxon>Pentapetalae</taxon>
        <taxon>rosids</taxon>
        <taxon>malvids</taxon>
        <taxon>Myrtales</taxon>
        <taxon>Lythraceae</taxon>
        <taxon>Trapa</taxon>
    </lineage>
</organism>
<evidence type="ECO:0000313" key="2">
    <source>
        <dbReference type="Proteomes" id="UP001345219"/>
    </source>
</evidence>
<evidence type="ECO:0000313" key="1">
    <source>
        <dbReference type="EMBL" id="KAK4758015.1"/>
    </source>
</evidence>